<dbReference type="PANTHER" id="PTHR10071">
    <property type="entry name" value="TRANSCRIPTION FACTOR GATA FAMILY MEMBER"/>
    <property type="match status" value="1"/>
</dbReference>
<feature type="region of interest" description="Disordered" evidence="9">
    <location>
        <begin position="1"/>
        <end position="54"/>
    </location>
</feature>
<keyword evidence="12" id="KW-1185">Reference proteome</keyword>
<dbReference type="SUPFAM" id="SSF57716">
    <property type="entry name" value="Glucocorticoid receptor-like (DNA-binding domain)"/>
    <property type="match status" value="1"/>
</dbReference>
<dbReference type="GO" id="GO:0000122">
    <property type="term" value="P:negative regulation of transcription by RNA polymerase II"/>
    <property type="evidence" value="ECO:0007669"/>
    <property type="project" value="TreeGrafter"/>
</dbReference>
<evidence type="ECO:0000256" key="6">
    <source>
        <dbReference type="ARBA" id="ARBA00023163"/>
    </source>
</evidence>
<accession>A0AAN8GBL4</accession>
<dbReference type="PROSITE" id="PS00344">
    <property type="entry name" value="GATA_ZN_FINGER_1"/>
    <property type="match status" value="1"/>
</dbReference>
<dbReference type="AlphaFoldDB" id="A0AAN8GBL4"/>
<dbReference type="CDD" id="cd00202">
    <property type="entry name" value="ZnF_GATA"/>
    <property type="match status" value="1"/>
</dbReference>
<evidence type="ECO:0000256" key="4">
    <source>
        <dbReference type="ARBA" id="ARBA00022833"/>
    </source>
</evidence>
<dbReference type="InterPro" id="IPR013088">
    <property type="entry name" value="Znf_NHR/GATA"/>
</dbReference>
<evidence type="ECO:0000256" key="7">
    <source>
        <dbReference type="ARBA" id="ARBA00023242"/>
    </source>
</evidence>
<dbReference type="GO" id="GO:0045944">
    <property type="term" value="P:positive regulation of transcription by RNA polymerase II"/>
    <property type="evidence" value="ECO:0007669"/>
    <property type="project" value="TreeGrafter"/>
</dbReference>
<evidence type="ECO:0000256" key="2">
    <source>
        <dbReference type="ARBA" id="ARBA00022723"/>
    </source>
</evidence>
<sequence length="233" mass="26051">MLSDKDIKYENVEPEDLSSMDSKQQCVIRIQTKLDGEEKSQTTSGPFSDVTSPTVPLSTTANDNKGVFDELQDHQSSIKTTFGTLGLLSQTVPFVSAPGLFSYDNSSFLPQTISQMVPNQSLFSCNQPSFSDSCFTAANILNSTTAPILLKHFHTSTPTRKRVQAGNCHENSQCVNCKTTNTSLWRRNEHGEVECNACNLYYRKNKRPRPLSLCKETITKRKRRPVVDRETSS</sequence>
<dbReference type="InterPro" id="IPR039355">
    <property type="entry name" value="Transcription_factor_GATA"/>
</dbReference>
<keyword evidence="5" id="KW-0805">Transcription regulation</keyword>
<keyword evidence="3 8" id="KW-0863">Zinc-finger</keyword>
<protein>
    <submittedName>
        <fullName evidence="11">Zinc finger domain containing protein</fullName>
    </submittedName>
</protein>
<dbReference type="Gene3D" id="3.30.50.10">
    <property type="entry name" value="Erythroid Transcription Factor GATA-1, subunit A"/>
    <property type="match status" value="1"/>
</dbReference>
<evidence type="ECO:0000313" key="12">
    <source>
        <dbReference type="Proteomes" id="UP001331761"/>
    </source>
</evidence>
<comment type="subcellular location">
    <subcellularLocation>
        <location evidence="1">Nucleus</location>
    </subcellularLocation>
</comment>
<dbReference type="SMART" id="SM00401">
    <property type="entry name" value="ZnF_GATA"/>
    <property type="match status" value="1"/>
</dbReference>
<dbReference type="GO" id="GO:0000978">
    <property type="term" value="F:RNA polymerase II cis-regulatory region sequence-specific DNA binding"/>
    <property type="evidence" value="ECO:0007669"/>
    <property type="project" value="TreeGrafter"/>
</dbReference>
<dbReference type="PROSITE" id="PS50114">
    <property type="entry name" value="GATA_ZN_FINGER_2"/>
    <property type="match status" value="1"/>
</dbReference>
<evidence type="ECO:0000256" key="9">
    <source>
        <dbReference type="SAM" id="MobiDB-lite"/>
    </source>
</evidence>
<keyword evidence="6" id="KW-0804">Transcription</keyword>
<feature type="compositionally biased region" description="Basic and acidic residues" evidence="9">
    <location>
        <begin position="1"/>
        <end position="11"/>
    </location>
</feature>
<proteinExistence type="predicted"/>
<dbReference type="GO" id="GO:0005634">
    <property type="term" value="C:nucleus"/>
    <property type="evidence" value="ECO:0007669"/>
    <property type="project" value="UniProtKB-SubCell"/>
</dbReference>
<feature type="domain" description="GATA-type" evidence="10">
    <location>
        <begin position="168"/>
        <end position="221"/>
    </location>
</feature>
<dbReference type="Proteomes" id="UP001331761">
    <property type="component" value="Unassembled WGS sequence"/>
</dbReference>
<organism evidence="11 12">
    <name type="scientific">Trichostrongylus colubriformis</name>
    <name type="common">Black scour worm</name>
    <dbReference type="NCBI Taxonomy" id="6319"/>
    <lineage>
        <taxon>Eukaryota</taxon>
        <taxon>Metazoa</taxon>
        <taxon>Ecdysozoa</taxon>
        <taxon>Nematoda</taxon>
        <taxon>Chromadorea</taxon>
        <taxon>Rhabditida</taxon>
        <taxon>Rhabditina</taxon>
        <taxon>Rhabditomorpha</taxon>
        <taxon>Strongyloidea</taxon>
        <taxon>Trichostrongylidae</taxon>
        <taxon>Trichostrongylus</taxon>
    </lineage>
</organism>
<reference evidence="11 12" key="1">
    <citation type="submission" date="2019-10" db="EMBL/GenBank/DDBJ databases">
        <title>Assembly and Annotation for the nematode Trichostrongylus colubriformis.</title>
        <authorList>
            <person name="Martin J."/>
        </authorList>
    </citation>
    <scope>NUCLEOTIDE SEQUENCE [LARGE SCALE GENOMIC DNA]</scope>
    <source>
        <strain evidence="11">G859</strain>
        <tissue evidence="11">Whole worm</tissue>
    </source>
</reference>
<keyword evidence="7" id="KW-0539">Nucleus</keyword>
<dbReference type="PANTHER" id="PTHR10071:SF281">
    <property type="entry name" value="BOX A-BINDING FACTOR-RELATED"/>
    <property type="match status" value="1"/>
</dbReference>
<keyword evidence="4" id="KW-0862">Zinc</keyword>
<feature type="compositionally biased region" description="Polar residues" evidence="9">
    <location>
        <begin position="41"/>
        <end position="54"/>
    </location>
</feature>
<evidence type="ECO:0000256" key="8">
    <source>
        <dbReference type="PROSITE-ProRule" id="PRU00094"/>
    </source>
</evidence>
<dbReference type="FunFam" id="3.30.50.10:FF:000045">
    <property type="entry name" value="Transcription factor elt-7"/>
    <property type="match status" value="1"/>
</dbReference>
<dbReference type="GO" id="GO:0000981">
    <property type="term" value="F:DNA-binding transcription factor activity, RNA polymerase II-specific"/>
    <property type="evidence" value="ECO:0007669"/>
    <property type="project" value="TreeGrafter"/>
</dbReference>
<gene>
    <name evidence="11" type="ORF">GCK32_007441</name>
</gene>
<evidence type="ECO:0000313" key="11">
    <source>
        <dbReference type="EMBL" id="KAK5981338.1"/>
    </source>
</evidence>
<evidence type="ECO:0000256" key="1">
    <source>
        <dbReference type="ARBA" id="ARBA00004123"/>
    </source>
</evidence>
<dbReference type="InterPro" id="IPR000679">
    <property type="entry name" value="Znf_GATA"/>
</dbReference>
<name>A0AAN8GBL4_TRICO</name>
<dbReference type="GO" id="GO:0008270">
    <property type="term" value="F:zinc ion binding"/>
    <property type="evidence" value="ECO:0007669"/>
    <property type="project" value="UniProtKB-KW"/>
</dbReference>
<evidence type="ECO:0000256" key="3">
    <source>
        <dbReference type="ARBA" id="ARBA00022771"/>
    </source>
</evidence>
<dbReference type="PRINTS" id="PR00619">
    <property type="entry name" value="GATAZNFINGER"/>
</dbReference>
<dbReference type="GO" id="GO:0045165">
    <property type="term" value="P:cell fate commitment"/>
    <property type="evidence" value="ECO:0007669"/>
    <property type="project" value="TreeGrafter"/>
</dbReference>
<evidence type="ECO:0000256" key="5">
    <source>
        <dbReference type="ARBA" id="ARBA00023015"/>
    </source>
</evidence>
<dbReference type="Pfam" id="PF00320">
    <property type="entry name" value="GATA"/>
    <property type="match status" value="1"/>
</dbReference>
<comment type="caution">
    <text evidence="11">The sequence shown here is derived from an EMBL/GenBank/DDBJ whole genome shotgun (WGS) entry which is preliminary data.</text>
</comment>
<dbReference type="EMBL" id="WIXE01006382">
    <property type="protein sequence ID" value="KAK5981338.1"/>
    <property type="molecule type" value="Genomic_DNA"/>
</dbReference>
<keyword evidence="2" id="KW-0479">Metal-binding</keyword>
<evidence type="ECO:0000259" key="10">
    <source>
        <dbReference type="PROSITE" id="PS50114"/>
    </source>
</evidence>